<protein>
    <submittedName>
        <fullName evidence="1">Phage-related replication protein</fullName>
    </submittedName>
</protein>
<evidence type="ECO:0000313" key="1">
    <source>
        <dbReference type="EMBL" id="VBB47744.1"/>
    </source>
</evidence>
<accession>A0A653AI36</accession>
<dbReference type="InterPro" id="IPR008585">
    <property type="entry name" value="Gamma_PGA_hydro"/>
</dbReference>
<dbReference type="InterPro" id="IPR038128">
    <property type="entry name" value="Gamma_PGA_hydro_sf"/>
</dbReference>
<proteinExistence type="predicted"/>
<name>A0A653AI36_UNCDX</name>
<dbReference type="EMBL" id="UPXX01000032">
    <property type="protein sequence ID" value="VBB47744.1"/>
    <property type="molecule type" value="Genomic_DNA"/>
</dbReference>
<sequence>MVGYASFQVLRLEQALGRDYDIRFRPAGPTGILVMALHGGGIEPGTGTLAEAIAGDLHGFYCFRGIGTAGNAALRIPSHLFDEPCAVELACAAESVLSIHGCRGPECCIYLGGRDDALKEAAREALNAASFTVSESARFPGVNPMNLCNRGRSGKGLQLELTAGLRRALLGRKDGGLCRNGEFGRFVKALQDVLTVSSGKPVGGD</sequence>
<dbReference type="AlphaFoldDB" id="A0A653AI36"/>
<organism evidence="1">
    <name type="scientific">Uncultured Desulfatiglans sp</name>
    <dbReference type="NCBI Taxonomy" id="1748965"/>
    <lineage>
        <taxon>Bacteria</taxon>
        <taxon>Pseudomonadati</taxon>
        <taxon>Thermodesulfobacteriota</taxon>
        <taxon>Desulfobacteria</taxon>
        <taxon>Desulfatiglandales</taxon>
        <taxon>Desulfatiglandaceae</taxon>
        <taxon>Desulfatiglans</taxon>
        <taxon>environmental samples</taxon>
    </lineage>
</organism>
<dbReference type="Pfam" id="PF05908">
    <property type="entry name" value="Gamma_PGA_hydro"/>
    <property type="match status" value="1"/>
</dbReference>
<gene>
    <name evidence="1" type="ORF">TRIP_B50539</name>
</gene>
<reference evidence="1" key="1">
    <citation type="submission" date="2018-07" db="EMBL/GenBank/DDBJ databases">
        <authorList>
            <consortium name="Genoscope - CEA"/>
            <person name="William W."/>
        </authorList>
    </citation>
    <scope>NUCLEOTIDE SEQUENCE</scope>
    <source>
        <strain evidence="1">IK1</strain>
    </source>
</reference>
<dbReference type="Gene3D" id="3.40.630.100">
    <property type="entry name" value="Poly-gamma-glutamate hydrolase, zinc-binding motif"/>
    <property type="match status" value="1"/>
</dbReference>